<dbReference type="PROSITE" id="PS51257">
    <property type="entry name" value="PROKAR_LIPOPROTEIN"/>
    <property type="match status" value="1"/>
</dbReference>
<dbReference type="EMBL" id="CP134536">
    <property type="protein sequence ID" value="WNH13033.1"/>
    <property type="molecule type" value="Genomic_DNA"/>
</dbReference>
<sequence length="170" mass="19061">MKIMYSMLCVVLLIVGCKEAPDNSTNELFAKNSETVLKSLLDWENETLDYSVFADNAVAYNTYFGAEKDSVMIQSEETKDSDKAFLAKYDFKLVTNPPVFLPGVNPDTKLPDGSVRYYGAWEVTLPATDSTEAKSGIIKLYESYDFDENGKIVLQQGYGDYSGLMMYLNN</sequence>
<reference evidence="4 5" key="1">
    <citation type="submission" date="2023-09" db="EMBL/GenBank/DDBJ databases">
        <title>Thalassobella suaedae gen. nov., sp. nov., a marine bacterium of the family Flavobacteriaceae isolated from a halophyte Suaeda japonica.</title>
        <authorList>
            <person name="Lee S.Y."/>
            <person name="Hwang C.Y."/>
        </authorList>
    </citation>
    <scope>NUCLEOTIDE SEQUENCE [LARGE SCALE GENOMIC DNA]</scope>
    <source>
        <strain evidence="3 5">HL-DH10</strain>
        <strain evidence="2 4">HL-DH14</strain>
    </source>
</reference>
<evidence type="ECO:0000313" key="2">
    <source>
        <dbReference type="EMBL" id="WNH07741.1"/>
    </source>
</evidence>
<keyword evidence="1" id="KW-0732">Signal</keyword>
<keyword evidence="5" id="KW-1185">Reference proteome</keyword>
<gene>
    <name evidence="3" type="ORF">RHP49_01985</name>
    <name evidence="2" type="ORF">RHP51_11065</name>
</gene>
<evidence type="ECO:0000313" key="4">
    <source>
        <dbReference type="Proteomes" id="UP001302806"/>
    </source>
</evidence>
<evidence type="ECO:0000256" key="1">
    <source>
        <dbReference type="SAM" id="SignalP"/>
    </source>
</evidence>
<feature type="signal peptide" evidence="1">
    <location>
        <begin position="1"/>
        <end position="20"/>
    </location>
</feature>
<dbReference type="EMBL" id="CP134537">
    <property type="protein sequence ID" value="WNH07741.1"/>
    <property type="molecule type" value="Genomic_DNA"/>
</dbReference>
<name>A0ABY9Y460_9FLAO</name>
<evidence type="ECO:0000313" key="3">
    <source>
        <dbReference type="EMBL" id="WNH13033.1"/>
    </source>
</evidence>
<proteinExistence type="predicted"/>
<accession>A0ABY9Y460</accession>
<dbReference type="RefSeq" id="WP_415863012.1">
    <property type="nucleotide sequence ID" value="NZ_CP134536.1"/>
</dbReference>
<dbReference type="Proteomes" id="UP001302806">
    <property type="component" value="Chromosome"/>
</dbReference>
<protein>
    <submittedName>
        <fullName evidence="3">Uncharacterized protein</fullName>
    </submittedName>
</protein>
<evidence type="ECO:0000313" key="5">
    <source>
        <dbReference type="Proteomes" id="UP001303407"/>
    </source>
</evidence>
<dbReference type="Proteomes" id="UP001303407">
    <property type="component" value="Chromosome"/>
</dbReference>
<organism evidence="3 5">
    <name type="scientific">Thalassobellus suaedae</name>
    <dbReference type="NCBI Taxonomy" id="3074124"/>
    <lineage>
        <taxon>Bacteria</taxon>
        <taxon>Pseudomonadati</taxon>
        <taxon>Bacteroidota</taxon>
        <taxon>Flavobacteriia</taxon>
        <taxon>Flavobacteriales</taxon>
        <taxon>Flavobacteriaceae</taxon>
        <taxon>Thalassobellus</taxon>
    </lineage>
</organism>
<feature type="chain" id="PRO_5045034377" evidence="1">
    <location>
        <begin position="21"/>
        <end position="170"/>
    </location>
</feature>